<dbReference type="GO" id="GO:0010468">
    <property type="term" value="P:regulation of gene expression"/>
    <property type="evidence" value="ECO:0007669"/>
    <property type="project" value="InterPro"/>
</dbReference>
<gene>
    <name evidence="2" type="ORF">LPB072_00715</name>
    <name evidence="3" type="ORF">LPB72_22990</name>
</gene>
<name>A0A162YP25_9BURK</name>
<evidence type="ECO:0000313" key="4">
    <source>
        <dbReference type="Proteomes" id="UP000185657"/>
    </source>
</evidence>
<feature type="transmembrane region" description="Helical" evidence="1">
    <location>
        <begin position="270"/>
        <end position="290"/>
    </location>
</feature>
<dbReference type="GO" id="GO:0016020">
    <property type="term" value="C:membrane"/>
    <property type="evidence" value="ECO:0007669"/>
    <property type="project" value="InterPro"/>
</dbReference>
<feature type="transmembrane region" description="Helical" evidence="1">
    <location>
        <begin position="215"/>
        <end position="233"/>
    </location>
</feature>
<evidence type="ECO:0000313" key="5">
    <source>
        <dbReference type="Proteomes" id="UP000185680"/>
    </source>
</evidence>
<evidence type="ECO:0000313" key="2">
    <source>
        <dbReference type="EMBL" id="AOW15260.1"/>
    </source>
</evidence>
<dbReference type="AlphaFoldDB" id="A0A162YP25"/>
<evidence type="ECO:0000256" key="1">
    <source>
        <dbReference type="SAM" id="Phobius"/>
    </source>
</evidence>
<keyword evidence="1" id="KW-0812">Transmembrane</keyword>
<keyword evidence="1" id="KW-0472">Membrane</keyword>
<dbReference type="Proteomes" id="UP000185657">
    <property type="component" value="Unassembled WGS sequence"/>
</dbReference>
<feature type="transmembrane region" description="Helical" evidence="1">
    <location>
        <begin position="239"/>
        <end position="258"/>
    </location>
</feature>
<dbReference type="PANTHER" id="PTHR38457:SF1">
    <property type="entry name" value="REGULATOR ABRB-RELATED"/>
    <property type="match status" value="1"/>
</dbReference>
<dbReference type="EMBL" id="CP017476">
    <property type="protein sequence ID" value="AOW15260.1"/>
    <property type="molecule type" value="Genomic_DNA"/>
</dbReference>
<feature type="transmembrane region" description="Helical" evidence="1">
    <location>
        <begin position="324"/>
        <end position="344"/>
    </location>
</feature>
<dbReference type="InterPro" id="IPR007820">
    <property type="entry name" value="AbrB_fam"/>
</dbReference>
<dbReference type="EMBL" id="LVWD01000045">
    <property type="protein sequence ID" value="OAD39169.1"/>
    <property type="molecule type" value="Genomic_DNA"/>
</dbReference>
<reference evidence="3 4" key="1">
    <citation type="submission" date="2016-02" db="EMBL/GenBank/DDBJ databases">
        <title>Draft genome sequence of Hydrogenophaga sp. LPB0072.</title>
        <authorList>
            <person name="Shin S.-K."/>
            <person name="Yi H."/>
        </authorList>
    </citation>
    <scope>NUCLEOTIDE SEQUENCE [LARGE SCALE GENOMIC DNA]</scope>
    <source>
        <strain evidence="3 4">LPB0072</strain>
    </source>
</reference>
<evidence type="ECO:0000313" key="3">
    <source>
        <dbReference type="EMBL" id="OAD39169.1"/>
    </source>
</evidence>
<dbReference type="Pfam" id="PF05145">
    <property type="entry name" value="AbrB"/>
    <property type="match status" value="1"/>
</dbReference>
<dbReference type="InterPro" id="IPR017516">
    <property type="entry name" value="AbrB_dup"/>
</dbReference>
<reference evidence="2 5" key="2">
    <citation type="submission" date="2016-10" db="EMBL/GenBank/DDBJ databases">
        <title>Hydorgenophaga sp. LPB0072 isolated from gastropod.</title>
        <authorList>
            <person name="Kim E."/>
            <person name="Yi H."/>
        </authorList>
    </citation>
    <scope>NUCLEOTIDE SEQUENCE [LARGE SCALE GENOMIC DNA]</scope>
    <source>
        <strain evidence="2 5">LPB0072</strain>
    </source>
</reference>
<keyword evidence="1" id="KW-1133">Transmembrane helix</keyword>
<dbReference type="NCBIfam" id="TIGR03082">
    <property type="entry name" value="Gneg_AbrB_dup"/>
    <property type="match status" value="1"/>
</dbReference>
<dbReference type="PANTHER" id="PTHR38457">
    <property type="entry name" value="REGULATOR ABRB-RELATED"/>
    <property type="match status" value="1"/>
</dbReference>
<feature type="transmembrane region" description="Helical" evidence="1">
    <location>
        <begin position="190"/>
        <end position="208"/>
    </location>
</feature>
<accession>A0A162YP25</accession>
<dbReference type="KEGG" id="hyl:LPB072_00715"/>
<proteinExistence type="predicted"/>
<dbReference type="PIRSF" id="PIRSF038991">
    <property type="entry name" value="Protein_AbrB"/>
    <property type="match status" value="1"/>
</dbReference>
<dbReference type="STRING" id="1763535.LPB072_00715"/>
<sequence length="357" mass="38222">MLSEPPRWQRVVLTLVLAWLAARACVALNTPIPWMIGPLVSVSLLSMLGVPTESWTPFRNAGQWVIGAALGLYFTPEVGSLIAGLWWAVVLGVLWALTLGIAFGAWLRRVHAGHLTALSPEQLRTTTYFSGAIGGASEMTLIAERQGARTDLVAAAHSLRVLLVTLTIPFAMQFWGVAHLDLSTPGVRDVHVTGLLLLGAMTLLGALAMQRLGRANPWFMGALLVTMLITLSGTQLSAIPGWLSASAQLLIGISLGVRFTPVFVHTAPRWLASVAFASVVMMGLCAAFAWGMSMLTGLHPATLILGTSPGGIAEMSITAKVLQLGVPVVTAFQVCRLVAVLILAEPVYHWWRKRQQA</sequence>
<feature type="transmembrane region" description="Helical" evidence="1">
    <location>
        <begin position="85"/>
        <end position="107"/>
    </location>
</feature>
<evidence type="ECO:0008006" key="6">
    <source>
        <dbReference type="Google" id="ProtNLM"/>
    </source>
</evidence>
<dbReference type="Proteomes" id="UP000185680">
    <property type="component" value="Chromosome"/>
</dbReference>
<feature type="transmembrane region" description="Helical" evidence="1">
    <location>
        <begin position="159"/>
        <end position="178"/>
    </location>
</feature>
<protein>
    <recommendedName>
        <fullName evidence="6">AbrB family transcriptional regulator</fullName>
    </recommendedName>
</protein>
<keyword evidence="4" id="KW-1185">Reference proteome</keyword>
<organism evidence="2 5">
    <name type="scientific">Hydrogenophaga crassostreae</name>
    <dbReference type="NCBI Taxonomy" id="1763535"/>
    <lineage>
        <taxon>Bacteria</taxon>
        <taxon>Pseudomonadati</taxon>
        <taxon>Pseudomonadota</taxon>
        <taxon>Betaproteobacteria</taxon>
        <taxon>Burkholderiales</taxon>
        <taxon>Comamonadaceae</taxon>
        <taxon>Hydrogenophaga</taxon>
    </lineage>
</organism>